<evidence type="ECO:0000313" key="2">
    <source>
        <dbReference type="Proteomes" id="UP001058271"/>
    </source>
</evidence>
<dbReference type="Gene3D" id="3.40.50.2000">
    <property type="entry name" value="Glycogen Phosphorylase B"/>
    <property type="match status" value="1"/>
</dbReference>
<dbReference type="EMBL" id="CP073721">
    <property type="protein sequence ID" value="UWZ36768.1"/>
    <property type="molecule type" value="Genomic_DNA"/>
</dbReference>
<keyword evidence="1" id="KW-0328">Glycosyltransferase</keyword>
<dbReference type="EC" id="2.4.-.-" evidence="1"/>
<dbReference type="Pfam" id="PF13692">
    <property type="entry name" value="Glyco_trans_1_4"/>
    <property type="match status" value="1"/>
</dbReference>
<keyword evidence="1" id="KW-0808">Transferase</keyword>
<dbReference type="RefSeq" id="WP_260726116.1">
    <property type="nucleotide sequence ID" value="NZ_BAAABS010000036.1"/>
</dbReference>
<reference evidence="1" key="1">
    <citation type="submission" date="2021-04" db="EMBL/GenBank/DDBJ databases">
        <title>Biosynthetic gene clusters of Dactylosporangioum roseum.</title>
        <authorList>
            <person name="Hartkoorn R.C."/>
            <person name="Beaudoing E."/>
            <person name="Hot D."/>
            <person name="Moureu S."/>
        </authorList>
    </citation>
    <scope>NUCLEOTIDE SEQUENCE</scope>
    <source>
        <strain evidence="1">NRRL B-16295</strain>
    </source>
</reference>
<name>A0ABY5Z7S0_9ACTN</name>
<dbReference type="GO" id="GO:0016757">
    <property type="term" value="F:glycosyltransferase activity"/>
    <property type="evidence" value="ECO:0007669"/>
    <property type="project" value="UniProtKB-KW"/>
</dbReference>
<proteinExistence type="predicted"/>
<accession>A0ABY5Z7S0</accession>
<keyword evidence="2" id="KW-1185">Reference proteome</keyword>
<evidence type="ECO:0000313" key="1">
    <source>
        <dbReference type="EMBL" id="UWZ36768.1"/>
    </source>
</evidence>
<dbReference type="PANTHER" id="PTHR12526">
    <property type="entry name" value="GLYCOSYLTRANSFERASE"/>
    <property type="match status" value="1"/>
</dbReference>
<dbReference type="Proteomes" id="UP001058271">
    <property type="component" value="Chromosome"/>
</dbReference>
<organism evidence="1 2">
    <name type="scientific">Dactylosporangium roseum</name>
    <dbReference type="NCBI Taxonomy" id="47989"/>
    <lineage>
        <taxon>Bacteria</taxon>
        <taxon>Bacillati</taxon>
        <taxon>Actinomycetota</taxon>
        <taxon>Actinomycetes</taxon>
        <taxon>Micromonosporales</taxon>
        <taxon>Micromonosporaceae</taxon>
        <taxon>Dactylosporangium</taxon>
    </lineage>
</organism>
<protein>
    <submittedName>
        <fullName evidence="1">Glycosyltransferase</fullName>
        <ecNumber evidence="1">2.4.-.-</ecNumber>
    </submittedName>
</protein>
<sequence>MIVVFAGTSWDGVAGSDRLLATELAAHTDVLWVDPPISAATPDRYRYGASRLGMTPLLRRVSPSSHRLTPRALPMHTRPYVKVSTAALLRSQARRALRRLGRRPAAVMACNLVDVLRGWEPGVTKVLYGTDDFVAGAALMGHDADRVAADERRQLANADLVVAISTVLAERWTSMGARRVELIPNGVQTSAYRDLSLLSPAPEAGGLASPVAGVIGQFSDRTDFDLLAALADDGISLLLVGPHDARWEPERFPRLVARPNVVWVGRQPFEKVPSFLRAVDVGVTPYRDTPFNRASFPLKTLEYLGAGKPAVSTDLPAVHWLDSPLVRVANTPKELVAAVREAAAESSVPELVAARREFAEQHSWTQRAATLASVLGLSHRHHNTL</sequence>
<gene>
    <name evidence="1" type="ORF">Drose_38270</name>
</gene>
<dbReference type="SUPFAM" id="SSF53756">
    <property type="entry name" value="UDP-Glycosyltransferase/glycogen phosphorylase"/>
    <property type="match status" value="1"/>
</dbReference>